<reference evidence="1" key="2">
    <citation type="submission" date="2020-09" db="EMBL/GenBank/DDBJ databases">
        <authorList>
            <person name="Sun Q."/>
            <person name="Ohkuma M."/>
        </authorList>
    </citation>
    <scope>NUCLEOTIDE SEQUENCE</scope>
    <source>
        <strain evidence="1">JCM 4391</strain>
    </source>
</reference>
<keyword evidence="2" id="KW-1185">Reference proteome</keyword>
<dbReference type="EMBL" id="BMTP01000020">
    <property type="protein sequence ID" value="GGU62063.1"/>
    <property type="molecule type" value="Genomic_DNA"/>
</dbReference>
<accession>A0A918I4E7</accession>
<sequence>MANAVISRAHSKPREIKLHQLPAPIADQLNQLLDQADQHAERRDLAAYALLHAQAVTLIGIRQPTHGELARCTCQACYCDTVFDEHQARYYLDGNVEFIQCPGCVDDHLIHVDD</sequence>
<dbReference type="Proteomes" id="UP000636661">
    <property type="component" value="Unassembled WGS sequence"/>
</dbReference>
<comment type="caution">
    <text evidence="1">The sequence shown here is derived from an EMBL/GenBank/DDBJ whole genome shotgun (WGS) entry which is preliminary data.</text>
</comment>
<evidence type="ECO:0000313" key="1">
    <source>
        <dbReference type="EMBL" id="GGU62063.1"/>
    </source>
</evidence>
<dbReference type="RefSeq" id="WP_189554288.1">
    <property type="nucleotide sequence ID" value="NZ_BMTP01000020.1"/>
</dbReference>
<reference evidence="1" key="1">
    <citation type="journal article" date="2014" name="Int. J. Syst. Evol. Microbiol.">
        <title>Complete genome sequence of Corynebacterium casei LMG S-19264T (=DSM 44701T), isolated from a smear-ripened cheese.</title>
        <authorList>
            <consortium name="US DOE Joint Genome Institute (JGI-PGF)"/>
            <person name="Walter F."/>
            <person name="Albersmeier A."/>
            <person name="Kalinowski J."/>
            <person name="Ruckert C."/>
        </authorList>
    </citation>
    <scope>NUCLEOTIDE SEQUENCE</scope>
    <source>
        <strain evidence="1">JCM 4391</strain>
    </source>
</reference>
<protein>
    <submittedName>
        <fullName evidence="1">Uncharacterized protein</fullName>
    </submittedName>
</protein>
<evidence type="ECO:0000313" key="2">
    <source>
        <dbReference type="Proteomes" id="UP000636661"/>
    </source>
</evidence>
<gene>
    <name evidence="1" type="ORF">GCM10010274_58540</name>
</gene>
<proteinExistence type="predicted"/>
<name>A0A918I4E7_9ACTN</name>
<dbReference type="AlphaFoldDB" id="A0A918I4E7"/>
<organism evidence="1 2">
    <name type="scientific">Streptomyces lavendofoliae</name>
    <dbReference type="NCBI Taxonomy" id="67314"/>
    <lineage>
        <taxon>Bacteria</taxon>
        <taxon>Bacillati</taxon>
        <taxon>Actinomycetota</taxon>
        <taxon>Actinomycetes</taxon>
        <taxon>Kitasatosporales</taxon>
        <taxon>Streptomycetaceae</taxon>
        <taxon>Streptomyces</taxon>
    </lineage>
</organism>